<name>A0A0M2SXX1_9BACI</name>
<dbReference type="OrthoDB" id="9811967at2"/>
<evidence type="ECO:0000256" key="3">
    <source>
        <dbReference type="ARBA" id="ARBA00006263"/>
    </source>
</evidence>
<evidence type="ECO:0000256" key="9">
    <source>
        <dbReference type="HAMAP-Rule" id="MF_00024"/>
    </source>
</evidence>
<comment type="function">
    <text evidence="9">Converts cobyric acid to cobinamide by the addition of aminopropanol on the F carboxylic group.</text>
</comment>
<evidence type="ECO:0000256" key="2">
    <source>
        <dbReference type="ARBA" id="ARBA00004953"/>
    </source>
</evidence>
<dbReference type="HAMAP" id="MF_00024">
    <property type="entry name" value="CobD_CbiB"/>
    <property type="match status" value="1"/>
</dbReference>
<dbReference type="PATRIC" id="fig|1408103.3.peg.1831"/>
<evidence type="ECO:0000256" key="1">
    <source>
        <dbReference type="ARBA" id="ARBA00004651"/>
    </source>
</evidence>
<evidence type="ECO:0000256" key="8">
    <source>
        <dbReference type="ARBA" id="ARBA00023136"/>
    </source>
</evidence>
<comment type="similarity">
    <text evidence="3 9">Belongs to the CobD/CbiB family.</text>
</comment>
<accession>A0A0M2SXX1</accession>
<evidence type="ECO:0000256" key="7">
    <source>
        <dbReference type="ARBA" id="ARBA00022989"/>
    </source>
</evidence>
<keyword evidence="11" id="KW-1185">Reference proteome</keyword>
<proteinExistence type="inferred from homology"/>
<gene>
    <name evidence="9" type="primary">cobD</name>
    <name evidence="10" type="ORF">WQ57_08120</name>
</gene>
<dbReference type="PANTHER" id="PTHR34308">
    <property type="entry name" value="COBALAMIN BIOSYNTHESIS PROTEIN CBIB"/>
    <property type="match status" value="1"/>
</dbReference>
<dbReference type="NCBIfam" id="TIGR00380">
    <property type="entry name" value="cobal_cbiB"/>
    <property type="match status" value="1"/>
</dbReference>
<comment type="caution">
    <text evidence="9">Lacks conserved residue(s) required for the propagation of feature annotation.</text>
</comment>
<evidence type="ECO:0000256" key="6">
    <source>
        <dbReference type="ARBA" id="ARBA00022692"/>
    </source>
</evidence>
<keyword evidence="4 9" id="KW-1003">Cell membrane</keyword>
<sequence>MIHHMIALIIAVILDKLIGDPPHWPHPVRWMGTFISHLERRWNRGKRRKLRGTAMVVAVLLAVGGASLLFVSGAYFIHPAAGIAAEAVLISTALAQKSLKQAAMAVYEPLKQENIQEARRKLSFIVGRDTEQLAEPEIVRGAVETVAENTSDGVTAPMFWALIGGAPLALIYRAINTCDSMVGYRNEAYMEFGWASARLDDLANWVPSRITSFVMLMVNRPEQFSRKEGWKILWRDAKKHPSPNSGWGEAAVAAILGVQLGGINYYKGIISDRARMGAPVVMLEKQHIVKTNIIMERTVLFFLLLLCMGGILFEMARAWS</sequence>
<protein>
    <recommendedName>
        <fullName evidence="9">Cobalamin biosynthesis protein CobD</fullName>
    </recommendedName>
</protein>
<keyword evidence="7 9" id="KW-1133">Transmembrane helix</keyword>
<evidence type="ECO:0000256" key="5">
    <source>
        <dbReference type="ARBA" id="ARBA00022573"/>
    </source>
</evidence>
<keyword evidence="5 9" id="KW-0169">Cobalamin biosynthesis</keyword>
<dbReference type="InterPro" id="IPR004485">
    <property type="entry name" value="Cobalamin_biosynth_CobD/CbiB"/>
</dbReference>
<dbReference type="Pfam" id="PF03186">
    <property type="entry name" value="CobD_Cbib"/>
    <property type="match status" value="1"/>
</dbReference>
<comment type="caution">
    <text evidence="10">The sequence shown here is derived from an EMBL/GenBank/DDBJ whole genome shotgun (WGS) entry which is preliminary data.</text>
</comment>
<evidence type="ECO:0000256" key="4">
    <source>
        <dbReference type="ARBA" id="ARBA00022475"/>
    </source>
</evidence>
<reference evidence="10 11" key="1">
    <citation type="submission" date="2015-04" db="EMBL/GenBank/DDBJ databases">
        <title>Taxonomic description and genome sequence of Bacillus campisalis sp. nov., a novel member of the genus Bacillus isolated from solar saltern.</title>
        <authorList>
            <person name="Mathan Kumar R."/>
            <person name="Kaur G."/>
            <person name="Kumar A."/>
            <person name="Singh N.K."/>
            <person name="Kaur N."/>
            <person name="Kumar N."/>
            <person name="Mayilraj S."/>
        </authorList>
    </citation>
    <scope>NUCLEOTIDE SEQUENCE [LARGE SCALE GENOMIC DNA]</scope>
    <source>
        <strain evidence="10 11">SA2-6</strain>
    </source>
</reference>
<dbReference type="EMBL" id="LAYY01000007">
    <property type="protein sequence ID" value="KKK38556.1"/>
    <property type="molecule type" value="Genomic_DNA"/>
</dbReference>
<dbReference type="PANTHER" id="PTHR34308:SF1">
    <property type="entry name" value="COBALAMIN BIOSYNTHESIS PROTEIN CBIB"/>
    <property type="match status" value="1"/>
</dbReference>
<dbReference type="GO" id="GO:0005886">
    <property type="term" value="C:plasma membrane"/>
    <property type="evidence" value="ECO:0007669"/>
    <property type="project" value="UniProtKB-SubCell"/>
</dbReference>
<feature type="transmembrane region" description="Helical" evidence="9">
    <location>
        <begin position="299"/>
        <end position="319"/>
    </location>
</feature>
<comment type="subcellular location">
    <subcellularLocation>
        <location evidence="1 9">Cell membrane</location>
        <topology evidence="1 9">Multi-pass membrane protein</topology>
    </subcellularLocation>
</comment>
<keyword evidence="6 9" id="KW-0812">Transmembrane</keyword>
<dbReference type="GO" id="GO:0015420">
    <property type="term" value="F:ABC-type vitamin B12 transporter activity"/>
    <property type="evidence" value="ECO:0007669"/>
    <property type="project" value="UniProtKB-UniRule"/>
</dbReference>
<dbReference type="UniPathway" id="UPA00148"/>
<keyword evidence="8 9" id="KW-0472">Membrane</keyword>
<organism evidence="10 11">
    <name type="scientific">Mesobacillus campisalis</name>
    <dbReference type="NCBI Taxonomy" id="1408103"/>
    <lineage>
        <taxon>Bacteria</taxon>
        <taxon>Bacillati</taxon>
        <taxon>Bacillota</taxon>
        <taxon>Bacilli</taxon>
        <taxon>Bacillales</taxon>
        <taxon>Bacillaceae</taxon>
        <taxon>Mesobacillus</taxon>
    </lineage>
</organism>
<evidence type="ECO:0000313" key="10">
    <source>
        <dbReference type="EMBL" id="KKK38556.1"/>
    </source>
</evidence>
<evidence type="ECO:0000313" key="11">
    <source>
        <dbReference type="Proteomes" id="UP000034166"/>
    </source>
</evidence>
<dbReference type="GO" id="GO:0048472">
    <property type="term" value="F:threonine-phosphate decarboxylase activity"/>
    <property type="evidence" value="ECO:0007669"/>
    <property type="project" value="InterPro"/>
</dbReference>
<feature type="transmembrane region" description="Helical" evidence="9">
    <location>
        <begin position="50"/>
        <end position="70"/>
    </location>
</feature>
<comment type="pathway">
    <text evidence="2 9">Cofactor biosynthesis; adenosylcobalamin biosynthesis.</text>
</comment>
<dbReference type="AlphaFoldDB" id="A0A0M2SXX1"/>
<dbReference type="Proteomes" id="UP000034166">
    <property type="component" value="Unassembled WGS sequence"/>
</dbReference>
<dbReference type="GO" id="GO:0009236">
    <property type="term" value="P:cobalamin biosynthetic process"/>
    <property type="evidence" value="ECO:0007669"/>
    <property type="project" value="UniProtKB-UniRule"/>
</dbReference>